<name>A0AB74BN83_PSESS</name>
<gene>
    <name evidence="1" type="ORF">ALP42_102275</name>
</gene>
<dbReference type="EMBL" id="RBTN01000029">
    <property type="protein sequence ID" value="RMT82134.1"/>
    <property type="molecule type" value="Genomic_DNA"/>
</dbReference>
<organism evidence="1 2">
    <name type="scientific">Pseudomonas savastanoi pv. nerii</name>
    <dbReference type="NCBI Taxonomy" id="360921"/>
    <lineage>
        <taxon>Bacteria</taxon>
        <taxon>Pseudomonadati</taxon>
        <taxon>Pseudomonadota</taxon>
        <taxon>Gammaproteobacteria</taxon>
        <taxon>Pseudomonadales</taxon>
        <taxon>Pseudomonadaceae</taxon>
        <taxon>Pseudomonas</taxon>
    </lineage>
</organism>
<protein>
    <submittedName>
        <fullName evidence="1">Uncharacterized protein</fullName>
    </submittedName>
</protein>
<sequence>MNAISTPVMGFIAFTVPLKAKGDGYDYPILVRIEFSDSQMIQSNCFPWRAHRNP</sequence>
<dbReference type="AlphaFoldDB" id="A0AB74BN83"/>
<dbReference type="Proteomes" id="UP000268636">
    <property type="component" value="Unassembled WGS sequence"/>
</dbReference>
<evidence type="ECO:0000313" key="2">
    <source>
        <dbReference type="Proteomes" id="UP000268636"/>
    </source>
</evidence>
<proteinExistence type="predicted"/>
<reference evidence="1 2" key="1">
    <citation type="submission" date="2018-08" db="EMBL/GenBank/DDBJ databases">
        <title>Recombination of ecologically and evolutionarily significant loci maintains genetic cohesion in the Pseudomonas syringae species complex.</title>
        <authorList>
            <person name="Dillon M."/>
            <person name="Thakur S."/>
            <person name="Almeida R.N.D."/>
            <person name="Weir B.S."/>
            <person name="Guttman D.S."/>
        </authorList>
    </citation>
    <scope>NUCLEOTIDE SEQUENCE [LARGE SCALE GENOMIC DNA]</scope>
    <source>
        <strain evidence="1 2">ICMP 13786</strain>
    </source>
</reference>
<comment type="caution">
    <text evidence="1">The sequence shown here is derived from an EMBL/GenBank/DDBJ whole genome shotgun (WGS) entry which is preliminary data.</text>
</comment>
<accession>A0AB74BN83</accession>
<evidence type="ECO:0000313" key="1">
    <source>
        <dbReference type="EMBL" id="RMT82134.1"/>
    </source>
</evidence>